<feature type="transmembrane region" description="Helical" evidence="7">
    <location>
        <begin position="16"/>
        <end position="36"/>
    </location>
</feature>
<evidence type="ECO:0000256" key="4">
    <source>
        <dbReference type="ARBA" id="ARBA00022989"/>
    </source>
</evidence>
<feature type="transmembrane region" description="Helical" evidence="7">
    <location>
        <begin position="721"/>
        <end position="746"/>
    </location>
</feature>
<feature type="transmembrane region" description="Helical" evidence="7">
    <location>
        <begin position="767"/>
        <end position="793"/>
    </location>
</feature>
<evidence type="ECO:0000256" key="1">
    <source>
        <dbReference type="ARBA" id="ARBA00004651"/>
    </source>
</evidence>
<dbReference type="AlphaFoldDB" id="A0A934KMR2"/>
<sequence length="848" mass="86799">MFKVGLRSLLSHKLRLALTAIAIVLGVSFVAGTLIITDTINGIFGNIFAAAEQGVAVVVQGKLPPGGNTFTSLQRRPFPVTVQPTVRGVTGVKSADGLIFRNGAALIGADGKVVGGNQGPPHFGSNWIDDSTVAPYHFRSGGPPRARDDVVVDAATAATAKISAGQSVSIVFNGGSKRTFHVSGIVTNATNLAGASILLFRLDTVQAGFDALGEYDSIRVTSQPGVSAAMLRDRVAAVLPTSAEVSTGAQVASQSTDAARSIINTFVGTPLLVFAIISLFVGSFLIVNTFTILVTQRTRELALLRALGATRRQVLTSVLLEAALTGLVMSAAGALVGVLLAKGLYAILDAIGFGLPAGDLQLQGRTFIVAIALGTLVTIGAAFLPARRATRVPPVAALREAEPEIAALSRRRIIVAAVVAVLGAALLGVGLFGSTGQTLQLLGSGSLILFVGVALLAPLLVQPIALVLGAPAATLRGVPGRLAQANAQRSPRRTASTAAALMIGVALVAGVDIIAESIKVSSQAAVTGSLPAQVIVSSNGTPVSTEAAATLRQTPALADVAEVRTAEVLVGSAAQSAFALDPAALGRTVNFDAATGDVAAALQSGGFIVDTGAAASNGWSVGRTVPVQFSQSGRTVMLRLGATYRANALLTGIIISLATYNPNVPHVEDFVVLANGATGVPTAAAERAGAAALQRFPTATVQSRDEFEKTQEDQITSLQNVIFVLLFLAIIIAFFGIVNTLALSIIERTRELGLLRAMGMTRRQMRSMVRWEAVIISLLGAVLGMVIGVGLGIAVVRALGDAGIGHLGVPTTQLVTCLVVALILGVVAAALPAYRAGRLNVLRAIAAD</sequence>
<protein>
    <submittedName>
        <fullName evidence="9">ABC transporter permease</fullName>
    </submittedName>
</protein>
<dbReference type="Pfam" id="PF02687">
    <property type="entry name" value="FtsX"/>
    <property type="match status" value="2"/>
</dbReference>
<evidence type="ECO:0000256" key="2">
    <source>
        <dbReference type="ARBA" id="ARBA00022475"/>
    </source>
</evidence>
<feature type="domain" description="ABC3 transporter permease C-terminal" evidence="8">
    <location>
        <begin position="273"/>
        <end position="394"/>
    </location>
</feature>
<keyword evidence="5 7" id="KW-0472">Membrane</keyword>
<dbReference type="EMBL" id="JAEKNN010000005">
    <property type="protein sequence ID" value="MBJ7607967.1"/>
    <property type="molecule type" value="Genomic_DNA"/>
</dbReference>
<proteinExistence type="inferred from homology"/>
<evidence type="ECO:0000259" key="8">
    <source>
        <dbReference type="Pfam" id="PF02687"/>
    </source>
</evidence>
<name>A0A934KMR2_9BACT</name>
<comment type="caution">
    <text evidence="9">The sequence shown here is derived from an EMBL/GenBank/DDBJ whole genome shotgun (WGS) entry which is preliminary data.</text>
</comment>
<dbReference type="PANTHER" id="PTHR30572">
    <property type="entry name" value="MEMBRANE COMPONENT OF TRANSPORTER-RELATED"/>
    <property type="match status" value="1"/>
</dbReference>
<feature type="domain" description="ABC3 transporter permease C-terminal" evidence="8">
    <location>
        <begin position="724"/>
        <end position="840"/>
    </location>
</feature>
<comment type="subcellular location">
    <subcellularLocation>
        <location evidence="1">Cell membrane</location>
        <topology evidence="1">Multi-pass membrane protein</topology>
    </subcellularLocation>
</comment>
<feature type="transmembrane region" description="Helical" evidence="7">
    <location>
        <begin position="271"/>
        <end position="294"/>
    </location>
</feature>
<feature type="transmembrane region" description="Helical" evidence="7">
    <location>
        <begin position="447"/>
        <end position="473"/>
    </location>
</feature>
<feature type="transmembrane region" description="Helical" evidence="7">
    <location>
        <begin position="367"/>
        <end position="384"/>
    </location>
</feature>
<evidence type="ECO:0000256" key="5">
    <source>
        <dbReference type="ARBA" id="ARBA00023136"/>
    </source>
</evidence>
<dbReference type="Proteomes" id="UP000614410">
    <property type="component" value="Unassembled WGS sequence"/>
</dbReference>
<evidence type="ECO:0000256" key="6">
    <source>
        <dbReference type="ARBA" id="ARBA00038076"/>
    </source>
</evidence>
<keyword evidence="4 7" id="KW-1133">Transmembrane helix</keyword>
<dbReference type="GO" id="GO:0005886">
    <property type="term" value="C:plasma membrane"/>
    <property type="evidence" value="ECO:0007669"/>
    <property type="project" value="UniProtKB-SubCell"/>
</dbReference>
<dbReference type="InterPro" id="IPR050250">
    <property type="entry name" value="Macrolide_Exporter_MacB"/>
</dbReference>
<organism evidence="9 10">
    <name type="scientific">Candidatus Amunia macphersoniae</name>
    <dbReference type="NCBI Taxonomy" id="3127014"/>
    <lineage>
        <taxon>Bacteria</taxon>
        <taxon>Bacillati</taxon>
        <taxon>Candidatus Dormiibacterota</taxon>
        <taxon>Candidatus Dormibacteria</taxon>
        <taxon>Candidatus Aeolococcales</taxon>
        <taxon>Candidatus Aeolococcaceae</taxon>
        <taxon>Candidatus Amunia</taxon>
    </lineage>
</organism>
<evidence type="ECO:0000313" key="10">
    <source>
        <dbReference type="Proteomes" id="UP000614410"/>
    </source>
</evidence>
<dbReference type="GO" id="GO:0022857">
    <property type="term" value="F:transmembrane transporter activity"/>
    <property type="evidence" value="ECO:0007669"/>
    <property type="project" value="TreeGrafter"/>
</dbReference>
<accession>A0A934KMR2</accession>
<dbReference type="PANTHER" id="PTHR30572:SF4">
    <property type="entry name" value="ABC TRANSPORTER PERMEASE YTRF"/>
    <property type="match status" value="1"/>
</dbReference>
<feature type="transmembrane region" description="Helical" evidence="7">
    <location>
        <begin position="813"/>
        <end position="834"/>
    </location>
</feature>
<keyword evidence="3 7" id="KW-0812">Transmembrane</keyword>
<feature type="transmembrane region" description="Helical" evidence="7">
    <location>
        <begin position="314"/>
        <end position="347"/>
    </location>
</feature>
<evidence type="ECO:0000313" key="9">
    <source>
        <dbReference type="EMBL" id="MBJ7607967.1"/>
    </source>
</evidence>
<keyword evidence="2" id="KW-1003">Cell membrane</keyword>
<comment type="similarity">
    <text evidence="6">Belongs to the ABC-4 integral membrane protein family.</text>
</comment>
<evidence type="ECO:0000256" key="7">
    <source>
        <dbReference type="SAM" id="Phobius"/>
    </source>
</evidence>
<dbReference type="InterPro" id="IPR003838">
    <property type="entry name" value="ABC3_permease_C"/>
</dbReference>
<reference evidence="9 10" key="1">
    <citation type="submission" date="2020-10" db="EMBL/GenBank/DDBJ databases">
        <title>Ca. Dormibacterota MAGs.</title>
        <authorList>
            <person name="Montgomery K."/>
        </authorList>
    </citation>
    <scope>NUCLEOTIDE SEQUENCE [LARGE SCALE GENOMIC DNA]</scope>
    <source>
        <strain evidence="9">Mitchell_Peninsula_5</strain>
    </source>
</reference>
<evidence type="ECO:0000256" key="3">
    <source>
        <dbReference type="ARBA" id="ARBA00022692"/>
    </source>
</evidence>
<feature type="transmembrane region" description="Helical" evidence="7">
    <location>
        <begin position="413"/>
        <end position="435"/>
    </location>
</feature>
<gene>
    <name evidence="9" type="ORF">JF887_00845</name>
</gene>